<keyword evidence="3 6" id="KW-0547">Nucleotide-binding</keyword>
<evidence type="ECO:0000313" key="10">
    <source>
        <dbReference type="Proteomes" id="UP000053237"/>
    </source>
</evidence>
<dbReference type="AlphaFoldDB" id="A0A024FYT0"/>
<feature type="compositionally biased region" description="Basic and acidic residues" evidence="7">
    <location>
        <begin position="561"/>
        <end position="590"/>
    </location>
</feature>
<feature type="compositionally biased region" description="Basic and acidic residues" evidence="7">
    <location>
        <begin position="268"/>
        <end position="280"/>
    </location>
</feature>
<dbReference type="Pfam" id="PF12348">
    <property type="entry name" value="CLASP_N"/>
    <property type="match status" value="1"/>
</dbReference>
<dbReference type="InParanoid" id="A0A024FYT0"/>
<keyword evidence="10" id="KW-1185">Reference proteome</keyword>
<proteinExistence type="predicted"/>
<gene>
    <name evidence="9" type="ORF">BN9_002160</name>
</gene>
<keyword evidence="2" id="KW-0808">Transferase</keyword>
<name>A0A024FYT0_9STRA</name>
<dbReference type="CDD" id="cd05117">
    <property type="entry name" value="STKc_CAMK"/>
    <property type="match status" value="1"/>
</dbReference>
<feature type="region of interest" description="Disordered" evidence="7">
    <location>
        <begin position="470"/>
        <end position="496"/>
    </location>
</feature>
<evidence type="ECO:0000259" key="8">
    <source>
        <dbReference type="PROSITE" id="PS50011"/>
    </source>
</evidence>
<feature type="compositionally biased region" description="Polar residues" evidence="7">
    <location>
        <begin position="400"/>
        <end position="413"/>
    </location>
</feature>
<evidence type="ECO:0000256" key="1">
    <source>
        <dbReference type="ARBA" id="ARBA00022527"/>
    </source>
</evidence>
<keyword evidence="5 6" id="KW-0067">ATP-binding</keyword>
<keyword evidence="4" id="KW-0418">Kinase</keyword>
<dbReference type="Gene3D" id="1.10.510.10">
    <property type="entry name" value="Transferase(Phosphotransferase) domain 1"/>
    <property type="match status" value="1"/>
</dbReference>
<reference evidence="9 10" key="1">
    <citation type="submission" date="2012-05" db="EMBL/GenBank/DDBJ databases">
        <title>Recombination and specialization in a pathogen metapopulation.</title>
        <authorList>
            <person name="Gardiner A."/>
            <person name="Kemen E."/>
            <person name="Schultz-Larsen T."/>
            <person name="MacLean D."/>
            <person name="Van Oosterhout C."/>
            <person name="Jones J.D.G."/>
        </authorList>
    </citation>
    <scope>NUCLEOTIDE SEQUENCE [LARGE SCALE GENOMIC DNA]</scope>
    <source>
        <strain evidence="9 10">Ac Nc2</strain>
    </source>
</reference>
<dbReference type="InterPro" id="IPR017441">
    <property type="entry name" value="Protein_kinase_ATP_BS"/>
</dbReference>
<evidence type="ECO:0000256" key="3">
    <source>
        <dbReference type="ARBA" id="ARBA00022741"/>
    </source>
</evidence>
<evidence type="ECO:0000256" key="7">
    <source>
        <dbReference type="SAM" id="MobiDB-lite"/>
    </source>
</evidence>
<dbReference type="SMART" id="SM00220">
    <property type="entry name" value="S_TKc"/>
    <property type="match status" value="1"/>
</dbReference>
<feature type="region of interest" description="Disordered" evidence="7">
    <location>
        <begin position="373"/>
        <end position="413"/>
    </location>
</feature>
<evidence type="ECO:0000313" key="9">
    <source>
        <dbReference type="EMBL" id="CCI39433.1"/>
    </source>
</evidence>
<dbReference type="Pfam" id="PF00069">
    <property type="entry name" value="Pkinase"/>
    <property type="match status" value="1"/>
</dbReference>
<dbReference type="InterPro" id="IPR024395">
    <property type="entry name" value="CLASP_N_dom"/>
</dbReference>
<evidence type="ECO:0000256" key="2">
    <source>
        <dbReference type="ARBA" id="ARBA00022679"/>
    </source>
</evidence>
<feature type="binding site" evidence="6">
    <location>
        <position position="844"/>
    </location>
    <ligand>
        <name>ATP</name>
        <dbReference type="ChEBI" id="CHEBI:30616"/>
    </ligand>
</feature>
<dbReference type="FunFam" id="1.10.510.10:FF:000026">
    <property type="entry name" value="Calcium/calmodulin-dependent protein kinase type 1"/>
    <property type="match status" value="1"/>
</dbReference>
<feature type="region of interest" description="Disordered" evidence="7">
    <location>
        <begin position="561"/>
        <end position="601"/>
    </location>
</feature>
<feature type="region of interest" description="Disordered" evidence="7">
    <location>
        <begin position="268"/>
        <end position="324"/>
    </location>
</feature>
<accession>A0A024FYT0</accession>
<feature type="domain" description="Protein kinase" evidence="8">
    <location>
        <begin position="815"/>
        <end position="1072"/>
    </location>
</feature>
<dbReference type="InterPro" id="IPR016024">
    <property type="entry name" value="ARM-type_fold"/>
</dbReference>
<dbReference type="PROSITE" id="PS00107">
    <property type="entry name" value="PROTEIN_KINASE_ATP"/>
    <property type="match status" value="1"/>
</dbReference>
<dbReference type="InterPro" id="IPR000719">
    <property type="entry name" value="Prot_kinase_dom"/>
</dbReference>
<dbReference type="InterPro" id="IPR008271">
    <property type="entry name" value="Ser/Thr_kinase_AS"/>
</dbReference>
<comment type="caution">
    <text evidence="9">The sequence shown here is derived from an EMBL/GenBank/DDBJ whole genome shotgun (WGS) entry which is preliminary data.</text>
</comment>
<dbReference type="SUPFAM" id="SSF48371">
    <property type="entry name" value="ARM repeat"/>
    <property type="match status" value="1"/>
</dbReference>
<organism evidence="9 10">
    <name type="scientific">Albugo candida</name>
    <dbReference type="NCBI Taxonomy" id="65357"/>
    <lineage>
        <taxon>Eukaryota</taxon>
        <taxon>Sar</taxon>
        <taxon>Stramenopiles</taxon>
        <taxon>Oomycota</taxon>
        <taxon>Peronosporomycetes</taxon>
        <taxon>Albuginales</taxon>
        <taxon>Albuginaceae</taxon>
        <taxon>Albugo</taxon>
    </lineage>
</organism>
<dbReference type="PANTHER" id="PTHR24347">
    <property type="entry name" value="SERINE/THREONINE-PROTEIN KINASE"/>
    <property type="match status" value="1"/>
</dbReference>
<dbReference type="InterPro" id="IPR011009">
    <property type="entry name" value="Kinase-like_dom_sf"/>
</dbReference>
<dbReference type="Gene3D" id="1.25.10.10">
    <property type="entry name" value="Leucine-rich Repeat Variant"/>
    <property type="match status" value="1"/>
</dbReference>
<dbReference type="Proteomes" id="UP000053237">
    <property type="component" value="Unassembled WGS sequence"/>
</dbReference>
<keyword evidence="1" id="KW-0723">Serine/threonine-protein kinase</keyword>
<dbReference type="PROSITE" id="PS00108">
    <property type="entry name" value="PROTEIN_KINASE_ST"/>
    <property type="match status" value="1"/>
</dbReference>
<feature type="compositionally biased region" description="Basic and acidic residues" evidence="7">
    <location>
        <begin position="302"/>
        <end position="311"/>
    </location>
</feature>
<dbReference type="OrthoDB" id="40902at2759"/>
<dbReference type="InterPro" id="IPR011989">
    <property type="entry name" value="ARM-like"/>
</dbReference>
<sequence>MDRLSNQIYAAKETLSRGDAEWSECSRVLEDITHTIESLGQHESMKQVVQKLLFIADEIGTQLISARSRLAGNVAKLLSRIVIQTKHEFRPLAERLLVTLARTAKSSSAAVRNPGSRLFHDISQYSRYDVKLLCRLFISEHSTHERVRLLVSEQMEFIITQWNKAELEPSYLDLLEVLRRGVQDASQNVRNQFRRAFCAFAEVWQERIDELCDNIPTKTRDAFIKNNSHSLLTKKLIQRDQLRGKQQTSNLQKSMSIAERRAFFRESRRDQSRFEDETKIHISTPPRLHQRRDKTAPSAPEKSLHGSRRGEQSASIESSKPAHSLQLEFTESVLASDQRINAPSTHSPTMKWNGDSYFPSTFEIPQKRDLFHQPDGYGAMNETSESKQRIPDPDAPASLNPRNPTTAKIGNTSLRSREKKTLFKDEVDTKQNHQPFQSAFDTKITEDPTPPKYPLSPETFMGAVPKYHTAGGECSRRHPSMKVSSPKAFQNPSSFRSQCDNTEAFSLLENVKYVHNGLSNIPGMGTFMREQMKTVESNGGSKYNPPNNTAERVVHRFKEHDAQAPMRHPEAQKLYRRESSEIPPRKDMLRPSHSTKPLKDPLKEDMDAALKPPGIQPKMTSTRKLLFTLFASLSIVFGCSGLLRVGRILKTSIEYHRMLTLRMEQFESSILESHLAVKKLEENYAMWTEYVHVLAQEDEKDALSHLEKVQEDVKKWRVELKQDMVNFRHALSQELGELANVESECSIKLFIRIKANRQELYVQRNELLRFLGNVPNTPKAHRKERAISSVKSLSTPKSDTVESFGDSNDNVTDLYTFGRVLGEGSYAIVREAVCKRTGVKYAIKCIRRSNLLPEEEKGIAWEVAILKEMRHPNIMEIIGFYDTMDYFYIVSELIEGGELFDRIVEKSCYSEREARDLVATLLHALRYMHENGIVHRDLKPENLLLLSSTDNTLIKIVDFGFAKQLDGADGMRTACGTPGYMAPEVLRRELYGKPVDVWSLGIIVYILLCGYPPFFDESDTVLCQKILEGKIEFDSPYWDEVSAAAKSFICKMLIVDPNKRATMEELCQDPWITGSDIASDPLASALVELRCFNAKARFKAAIHSVHATISMKNASTSSATANAKACYIRPNEKEYTAPH</sequence>
<dbReference type="EMBL" id="CAIX01000001">
    <property type="protein sequence ID" value="CCI39433.1"/>
    <property type="molecule type" value="Genomic_DNA"/>
</dbReference>
<dbReference type="STRING" id="65357.A0A024FYT0"/>
<evidence type="ECO:0000256" key="6">
    <source>
        <dbReference type="PROSITE-ProRule" id="PRU10141"/>
    </source>
</evidence>
<dbReference type="GO" id="GO:0005524">
    <property type="term" value="F:ATP binding"/>
    <property type="evidence" value="ECO:0007669"/>
    <property type="project" value="UniProtKB-UniRule"/>
</dbReference>
<feature type="compositionally biased region" description="Polar residues" evidence="7">
    <location>
        <begin position="487"/>
        <end position="496"/>
    </location>
</feature>
<evidence type="ECO:0000256" key="5">
    <source>
        <dbReference type="ARBA" id="ARBA00022840"/>
    </source>
</evidence>
<protein>
    <recommendedName>
        <fullName evidence="8">Protein kinase domain-containing protein</fullName>
    </recommendedName>
</protein>
<dbReference type="PROSITE" id="PS50011">
    <property type="entry name" value="PROTEIN_KINASE_DOM"/>
    <property type="match status" value="1"/>
</dbReference>
<dbReference type="GO" id="GO:0004674">
    <property type="term" value="F:protein serine/threonine kinase activity"/>
    <property type="evidence" value="ECO:0007669"/>
    <property type="project" value="UniProtKB-KW"/>
</dbReference>
<evidence type="ECO:0000256" key="4">
    <source>
        <dbReference type="ARBA" id="ARBA00022777"/>
    </source>
</evidence>
<dbReference type="SUPFAM" id="SSF56112">
    <property type="entry name" value="Protein kinase-like (PK-like)"/>
    <property type="match status" value="1"/>
</dbReference>